<dbReference type="Proteomes" id="UP000429607">
    <property type="component" value="Unassembled WGS sequence"/>
</dbReference>
<dbReference type="OrthoDB" id="10270309at2759"/>
<name>A0A6A3J055_9STRA</name>
<evidence type="ECO:0000313" key="6">
    <source>
        <dbReference type="Proteomes" id="UP000434957"/>
    </source>
</evidence>
<dbReference type="EMBL" id="QXFV01002274">
    <property type="protein sequence ID" value="KAE8990150.1"/>
    <property type="molecule type" value="Genomic_DNA"/>
</dbReference>
<dbReference type="EMBL" id="QXFT01002293">
    <property type="protein sequence ID" value="KAE9300582.1"/>
    <property type="molecule type" value="Genomic_DNA"/>
</dbReference>
<comment type="caution">
    <text evidence="2">The sequence shown here is derived from an EMBL/GenBank/DDBJ whole genome shotgun (WGS) entry which is preliminary data.</text>
</comment>
<dbReference type="Proteomes" id="UP000434957">
    <property type="component" value="Unassembled WGS sequence"/>
</dbReference>
<proteinExistence type="predicted"/>
<reference evidence="5 7" key="1">
    <citation type="submission" date="2018-09" db="EMBL/GenBank/DDBJ databases">
        <title>Genomic investigation of the strawberry pathogen Phytophthora fragariae indicates pathogenicity is determined by transcriptional variation in three key races.</title>
        <authorList>
            <person name="Adams T.M."/>
            <person name="Armitage A.D."/>
            <person name="Sobczyk M.K."/>
            <person name="Bates H.J."/>
            <person name="Dunwell J.M."/>
            <person name="Nellist C.F."/>
            <person name="Harrison R.J."/>
        </authorList>
    </citation>
    <scope>NUCLEOTIDE SEQUENCE [LARGE SCALE GENOMIC DNA]</scope>
    <source>
        <strain evidence="3 5">SCRP249</strain>
        <strain evidence="2 7">SCRP324</strain>
        <strain evidence="4 6">SCRP333</strain>
    </source>
</reference>
<evidence type="ECO:0000313" key="5">
    <source>
        <dbReference type="Proteomes" id="UP000429607"/>
    </source>
</evidence>
<evidence type="ECO:0000313" key="2">
    <source>
        <dbReference type="EMBL" id="KAE8987387.1"/>
    </source>
</evidence>
<accession>A0A6A3J055</accession>
<dbReference type="EMBL" id="QXFU01002318">
    <property type="protein sequence ID" value="KAE8987387.1"/>
    <property type="molecule type" value="Genomic_DNA"/>
</dbReference>
<evidence type="ECO:0000313" key="3">
    <source>
        <dbReference type="EMBL" id="KAE8990150.1"/>
    </source>
</evidence>
<evidence type="ECO:0000313" key="4">
    <source>
        <dbReference type="EMBL" id="KAE9300582.1"/>
    </source>
</evidence>
<evidence type="ECO:0000256" key="1">
    <source>
        <dbReference type="SAM" id="MobiDB-lite"/>
    </source>
</evidence>
<evidence type="ECO:0000313" key="7">
    <source>
        <dbReference type="Proteomes" id="UP000435112"/>
    </source>
</evidence>
<feature type="region of interest" description="Disordered" evidence="1">
    <location>
        <begin position="47"/>
        <end position="66"/>
    </location>
</feature>
<dbReference type="PROSITE" id="PS51257">
    <property type="entry name" value="PROKAR_LIPOPROTEIN"/>
    <property type="match status" value="1"/>
</dbReference>
<sequence length="66" mass="7361">MRSLTARHQCVTWCPMLSSALAYYQWISTSCGTHTVCRSHKRLRPQSQATGCSAPRRTLSAKMSSS</sequence>
<organism evidence="2 7">
    <name type="scientific">Phytophthora rubi</name>
    <dbReference type="NCBI Taxonomy" id="129364"/>
    <lineage>
        <taxon>Eukaryota</taxon>
        <taxon>Sar</taxon>
        <taxon>Stramenopiles</taxon>
        <taxon>Oomycota</taxon>
        <taxon>Peronosporomycetes</taxon>
        <taxon>Peronosporales</taxon>
        <taxon>Peronosporaceae</taxon>
        <taxon>Phytophthora</taxon>
    </lineage>
</organism>
<dbReference type="Proteomes" id="UP000435112">
    <property type="component" value="Unassembled WGS sequence"/>
</dbReference>
<dbReference type="AlphaFoldDB" id="A0A6A3J055"/>
<keyword evidence="6" id="KW-1185">Reference proteome</keyword>
<gene>
    <name evidence="3" type="ORF">PR001_g21579</name>
    <name evidence="2" type="ORF">PR002_g22067</name>
    <name evidence="4" type="ORF">PR003_g22724</name>
</gene>
<protein>
    <submittedName>
        <fullName evidence="2">Uncharacterized protein</fullName>
    </submittedName>
</protein>